<dbReference type="VEuPathDB" id="FungiDB:FVEG_01205"/>
<evidence type="ECO:0000313" key="1">
    <source>
        <dbReference type="EMBL" id="EWG37679.1"/>
    </source>
</evidence>
<sequence>MTQKEFFFLLVTEQQEQIPFWASTTLRLVFTCYSRIWQCAPLVPVPHGICGFTQTTISAVWLTAEKTGAKGPPQDCDSASQAQFNSGNRDVTAQQAKLLGVASLFVIRQARMLTACTATPSAKSGGKGD</sequence>
<organism evidence="1 2">
    <name type="scientific">Gibberella moniliformis (strain M3125 / FGSC 7600)</name>
    <name type="common">Maize ear and stalk rot fungus</name>
    <name type="synonym">Fusarium verticillioides</name>
    <dbReference type="NCBI Taxonomy" id="334819"/>
    <lineage>
        <taxon>Eukaryota</taxon>
        <taxon>Fungi</taxon>
        <taxon>Dikarya</taxon>
        <taxon>Ascomycota</taxon>
        <taxon>Pezizomycotina</taxon>
        <taxon>Sordariomycetes</taxon>
        <taxon>Hypocreomycetidae</taxon>
        <taxon>Hypocreales</taxon>
        <taxon>Nectriaceae</taxon>
        <taxon>Fusarium</taxon>
        <taxon>Fusarium fujikuroi species complex</taxon>
    </lineage>
</organism>
<keyword evidence="2" id="KW-1185">Reference proteome</keyword>
<accession>W7LQB1</accession>
<protein>
    <submittedName>
        <fullName evidence="1">Uncharacterized protein</fullName>
    </submittedName>
</protein>
<dbReference type="GeneID" id="30059515"/>
<proteinExistence type="predicted"/>
<dbReference type="AlphaFoldDB" id="W7LQB1"/>
<dbReference type="KEGG" id="fvr:FVEG_01205"/>
<reference evidence="1 2" key="1">
    <citation type="journal article" date="2010" name="Nature">
        <title>Comparative genomics reveals mobile pathogenicity chromosomes in Fusarium.</title>
        <authorList>
            <person name="Ma L.J."/>
            <person name="van der Does H.C."/>
            <person name="Borkovich K.A."/>
            <person name="Coleman J.J."/>
            <person name="Daboussi M.J."/>
            <person name="Di Pietro A."/>
            <person name="Dufresne M."/>
            <person name="Freitag M."/>
            <person name="Grabherr M."/>
            <person name="Henrissat B."/>
            <person name="Houterman P.M."/>
            <person name="Kang S."/>
            <person name="Shim W.B."/>
            <person name="Woloshuk C."/>
            <person name="Xie X."/>
            <person name="Xu J.R."/>
            <person name="Antoniw J."/>
            <person name="Baker S.E."/>
            <person name="Bluhm B.H."/>
            <person name="Breakspear A."/>
            <person name="Brown D.W."/>
            <person name="Butchko R.A."/>
            <person name="Chapman S."/>
            <person name="Coulson R."/>
            <person name="Coutinho P.M."/>
            <person name="Danchin E.G."/>
            <person name="Diener A."/>
            <person name="Gale L.R."/>
            <person name="Gardiner D.M."/>
            <person name="Goff S."/>
            <person name="Hammond-Kosack K.E."/>
            <person name="Hilburn K."/>
            <person name="Hua-Van A."/>
            <person name="Jonkers W."/>
            <person name="Kazan K."/>
            <person name="Kodira C.D."/>
            <person name="Koehrsen M."/>
            <person name="Kumar L."/>
            <person name="Lee Y.H."/>
            <person name="Li L."/>
            <person name="Manners J.M."/>
            <person name="Miranda-Saavedra D."/>
            <person name="Mukherjee M."/>
            <person name="Park G."/>
            <person name="Park J."/>
            <person name="Park S.Y."/>
            <person name="Proctor R.H."/>
            <person name="Regev A."/>
            <person name="Ruiz-Roldan M.C."/>
            <person name="Sain D."/>
            <person name="Sakthikumar S."/>
            <person name="Sykes S."/>
            <person name="Schwartz D.C."/>
            <person name="Turgeon B.G."/>
            <person name="Wapinski I."/>
            <person name="Yoder O."/>
            <person name="Young S."/>
            <person name="Zeng Q."/>
            <person name="Zhou S."/>
            <person name="Galagan J."/>
            <person name="Cuomo C.A."/>
            <person name="Kistler H.C."/>
            <person name="Rep M."/>
        </authorList>
    </citation>
    <scope>NUCLEOTIDE SEQUENCE [LARGE SCALE GENOMIC DNA]</scope>
    <source>
        <strain evidence="2">M3125 / FGSC 7600</strain>
    </source>
</reference>
<gene>
    <name evidence="1" type="ORF">FVEG_01205</name>
</gene>
<dbReference type="EMBL" id="CM000578">
    <property type="protein sequence ID" value="EWG37679.1"/>
    <property type="molecule type" value="Genomic_DNA"/>
</dbReference>
<dbReference type="Proteomes" id="UP000009096">
    <property type="component" value="Chromosome 1"/>
</dbReference>
<dbReference type="EMBL" id="DS022242">
    <property type="protein sequence ID" value="EWG37679.1"/>
    <property type="molecule type" value="Genomic_DNA"/>
</dbReference>
<dbReference type="RefSeq" id="XP_018743870.1">
    <property type="nucleotide sequence ID" value="XM_018888034.1"/>
</dbReference>
<evidence type="ECO:0000313" key="2">
    <source>
        <dbReference type="Proteomes" id="UP000009096"/>
    </source>
</evidence>
<name>W7LQB1_GIBM7</name>
<dbReference type="HOGENOM" id="CLU_1948980_0_0_1"/>